<dbReference type="OMA" id="PVRMYQP"/>
<dbReference type="Pfam" id="PF07859">
    <property type="entry name" value="Abhydrolase_3"/>
    <property type="match status" value="2"/>
</dbReference>
<feature type="domain" description="Alpha/beta hydrolase fold-3" evidence="4">
    <location>
        <begin position="116"/>
        <end position="266"/>
    </location>
</feature>
<accession>A0A8C2YLW0</accession>
<dbReference type="PIRSF" id="PIRSF037251">
    <property type="entry name" value="Arylacetamide_deacetylase"/>
    <property type="match status" value="1"/>
</dbReference>
<gene>
    <name evidence="5" type="primary">LOC102022297</name>
</gene>
<keyword evidence="6" id="KW-1185">Reference proteome</keyword>
<evidence type="ECO:0000313" key="6">
    <source>
        <dbReference type="Proteomes" id="UP000694398"/>
    </source>
</evidence>
<dbReference type="GO" id="GO:0052689">
    <property type="term" value="F:carboxylic ester hydrolase activity"/>
    <property type="evidence" value="ECO:0007669"/>
    <property type="project" value="InterPro"/>
</dbReference>
<evidence type="ECO:0000256" key="3">
    <source>
        <dbReference type="PIRSR" id="PIRSR037251-1"/>
    </source>
</evidence>
<dbReference type="GeneTree" id="ENSGT00940000157630"/>
<dbReference type="SUPFAM" id="SSF53474">
    <property type="entry name" value="alpha/beta-Hydrolases"/>
    <property type="match status" value="1"/>
</dbReference>
<dbReference type="GO" id="GO:0016020">
    <property type="term" value="C:membrane"/>
    <property type="evidence" value="ECO:0007669"/>
    <property type="project" value="InterPro"/>
</dbReference>
<feature type="active site" evidence="3">
    <location>
        <position position="348"/>
    </location>
</feature>
<feature type="active site" evidence="3">
    <location>
        <position position="378"/>
    </location>
</feature>
<dbReference type="InterPro" id="IPR029058">
    <property type="entry name" value="AB_hydrolase_fold"/>
</dbReference>
<evidence type="ECO:0000256" key="2">
    <source>
        <dbReference type="ARBA" id="ARBA00022801"/>
    </source>
</evidence>
<dbReference type="GeneID" id="102022297"/>
<dbReference type="PANTHER" id="PTHR48081">
    <property type="entry name" value="AB HYDROLASE SUPERFAMILY PROTEIN C4A8.06C"/>
    <property type="match status" value="1"/>
</dbReference>
<reference evidence="5" key="1">
    <citation type="submission" date="2025-08" db="UniProtKB">
        <authorList>
            <consortium name="Ensembl"/>
        </authorList>
    </citation>
    <scope>IDENTIFICATION</scope>
</reference>
<sequence>MAVLFLVLLLGLSIFHMGLFVWVIFKHFLTTDVPSALQHPVKLRFLHCFFLYVTTLGNMLEKMRICSMPRFVRFVHDIMSEKKKDPRVMVTDLQFGTIPVRLFQPKATSCSSRRGIIFYHGGAAVFGSLNMYHNLCIFLTWKTDSVLLCVGYRKLPDHHYPVITKDCLNATIHFLKSLETYGVDPSRVVVCGESAGGLTAAQITQILVAQRDLPKIRAQVLIYPVIQGVNYQLPSTQQNQNVPFLTRDFMLTCVCRYMAIDLSWKDVMLKGAYIPPETWKKYRKWLSSENISKNLKNKDLEPQFPGPFNEAAYLETKHLLDVENAPLLADDETIAQLPEAFLVSCENDVLRDHTLLYKKRLEDQGVPVSWYHVEDGFHGCAAFLNMKSFSFPCSMKILNAVASYVKSI</sequence>
<protein>
    <submittedName>
        <fullName evidence="5">Arylacetamide deacetylase-like 4</fullName>
    </submittedName>
</protein>
<feature type="active site" evidence="3">
    <location>
        <position position="194"/>
    </location>
</feature>
<dbReference type="InterPro" id="IPR013094">
    <property type="entry name" value="AB_hydrolase_3"/>
</dbReference>
<dbReference type="Ensembl" id="ENSCLAT00000008372.1">
    <property type="protein sequence ID" value="ENSCLAP00000008245.1"/>
    <property type="gene ID" value="ENSCLAG00000005781.1"/>
</dbReference>
<dbReference type="AlphaFoldDB" id="A0A8C2YLW0"/>
<feature type="domain" description="Alpha/beta hydrolase fold-3" evidence="4">
    <location>
        <begin position="311"/>
        <end position="381"/>
    </location>
</feature>
<dbReference type="InterPro" id="IPR017157">
    <property type="entry name" value="Arylacetamide_deacetylase"/>
</dbReference>
<proteinExistence type="inferred from homology"/>
<organism evidence="5 6">
    <name type="scientific">Chinchilla lanigera</name>
    <name type="common">Long-tailed chinchilla</name>
    <name type="synonym">Chinchilla villidera</name>
    <dbReference type="NCBI Taxonomy" id="34839"/>
    <lineage>
        <taxon>Eukaryota</taxon>
        <taxon>Metazoa</taxon>
        <taxon>Chordata</taxon>
        <taxon>Craniata</taxon>
        <taxon>Vertebrata</taxon>
        <taxon>Euteleostomi</taxon>
        <taxon>Mammalia</taxon>
        <taxon>Eutheria</taxon>
        <taxon>Euarchontoglires</taxon>
        <taxon>Glires</taxon>
        <taxon>Rodentia</taxon>
        <taxon>Hystricomorpha</taxon>
        <taxon>Chinchillidae</taxon>
        <taxon>Chinchilla</taxon>
    </lineage>
</organism>
<dbReference type="PANTHER" id="PTHR48081:SF32">
    <property type="entry name" value="ALPHA_BETA HYDROLASE FOLD-3 DOMAIN-CONTAINING PROTEIN"/>
    <property type="match status" value="1"/>
</dbReference>
<dbReference type="RefSeq" id="XP_005404001.1">
    <property type="nucleotide sequence ID" value="XM_005403944.1"/>
</dbReference>
<dbReference type="OrthoDB" id="408631at2759"/>
<name>A0A8C2YLW0_CHILA</name>
<evidence type="ECO:0000256" key="1">
    <source>
        <dbReference type="ARBA" id="ARBA00010515"/>
    </source>
</evidence>
<dbReference type="InterPro" id="IPR050300">
    <property type="entry name" value="GDXG_lipolytic_enzyme"/>
</dbReference>
<reference evidence="5" key="2">
    <citation type="submission" date="2025-09" db="UniProtKB">
        <authorList>
            <consortium name="Ensembl"/>
        </authorList>
    </citation>
    <scope>IDENTIFICATION</scope>
</reference>
<comment type="similarity">
    <text evidence="1">Belongs to the 'GDXG' lipolytic enzyme family.</text>
</comment>
<evidence type="ECO:0000313" key="5">
    <source>
        <dbReference type="Ensembl" id="ENSCLAP00000008245.1"/>
    </source>
</evidence>
<keyword evidence="2" id="KW-0378">Hydrolase</keyword>
<dbReference type="Proteomes" id="UP000694398">
    <property type="component" value="Unassembled WGS sequence"/>
</dbReference>
<dbReference type="Gene3D" id="3.40.50.1820">
    <property type="entry name" value="alpha/beta hydrolase"/>
    <property type="match status" value="1"/>
</dbReference>
<evidence type="ECO:0000259" key="4">
    <source>
        <dbReference type="Pfam" id="PF07859"/>
    </source>
</evidence>